<reference evidence="2 3" key="1">
    <citation type="journal article" date="2016" name="Nat. Commun.">
        <title>Thousands of microbial genomes shed light on interconnected biogeochemical processes in an aquifer system.</title>
        <authorList>
            <person name="Anantharaman K."/>
            <person name="Brown C.T."/>
            <person name="Hug L.A."/>
            <person name="Sharon I."/>
            <person name="Castelle C.J."/>
            <person name="Probst A.J."/>
            <person name="Thomas B.C."/>
            <person name="Singh A."/>
            <person name="Wilkins M.J."/>
            <person name="Karaoz U."/>
            <person name="Brodie E.L."/>
            <person name="Williams K.H."/>
            <person name="Hubbard S.S."/>
            <person name="Banfield J.F."/>
        </authorList>
    </citation>
    <scope>NUCLEOTIDE SEQUENCE [LARGE SCALE GENOMIC DNA]</scope>
</reference>
<evidence type="ECO:0000256" key="1">
    <source>
        <dbReference type="SAM" id="Phobius"/>
    </source>
</evidence>
<sequence length="158" mass="16958">MNKVLKNMAAGGGVGALFLFQIIVASGSPNFLFFPAASLYLATYMTPPFAFVLGVLMGSIWDSVSLAPFGVHALGLGGSMAGVSLYMKLMDERSIAARGFVASLVWGIYTIVLGALYLFLEKESQVIMLYGYDSLLGFLTLLVAMGSHVVLLKLYRRA</sequence>
<feature type="transmembrane region" description="Helical" evidence="1">
    <location>
        <begin position="49"/>
        <end position="74"/>
    </location>
</feature>
<dbReference type="Proteomes" id="UP000177480">
    <property type="component" value="Unassembled WGS sequence"/>
</dbReference>
<comment type="caution">
    <text evidence="2">The sequence shown here is derived from an EMBL/GenBank/DDBJ whole genome shotgun (WGS) entry which is preliminary data.</text>
</comment>
<evidence type="ECO:0000313" key="3">
    <source>
        <dbReference type="Proteomes" id="UP000177480"/>
    </source>
</evidence>
<evidence type="ECO:0000313" key="2">
    <source>
        <dbReference type="EMBL" id="OGZ43876.1"/>
    </source>
</evidence>
<proteinExistence type="predicted"/>
<keyword evidence="1" id="KW-0812">Transmembrane</keyword>
<gene>
    <name evidence="2" type="ORF">A2719_02845</name>
</gene>
<keyword evidence="1" id="KW-1133">Transmembrane helix</keyword>
<protein>
    <recommendedName>
        <fullName evidence="4">Rod shape-determining protein MreD</fullName>
    </recommendedName>
</protein>
<accession>A0A1G2G0P9</accession>
<feature type="transmembrane region" description="Helical" evidence="1">
    <location>
        <begin position="135"/>
        <end position="155"/>
    </location>
</feature>
<name>A0A1G2G0P9_9BACT</name>
<dbReference type="AlphaFoldDB" id="A0A1G2G0P9"/>
<dbReference type="EMBL" id="MHNK01000010">
    <property type="protein sequence ID" value="OGZ43876.1"/>
    <property type="molecule type" value="Genomic_DNA"/>
</dbReference>
<evidence type="ECO:0008006" key="4">
    <source>
        <dbReference type="Google" id="ProtNLM"/>
    </source>
</evidence>
<dbReference type="STRING" id="1802114.A2719_02845"/>
<feature type="transmembrane region" description="Helical" evidence="1">
    <location>
        <begin position="95"/>
        <end position="120"/>
    </location>
</feature>
<organism evidence="2 3">
    <name type="scientific">Candidatus Ryanbacteria bacterium RIFCSPHIGHO2_01_FULL_45_22</name>
    <dbReference type="NCBI Taxonomy" id="1802114"/>
    <lineage>
        <taxon>Bacteria</taxon>
        <taxon>Candidatus Ryaniibacteriota</taxon>
    </lineage>
</organism>
<keyword evidence="1" id="KW-0472">Membrane</keyword>